<dbReference type="AlphaFoldDB" id="A0A0C9ZQV0"/>
<sequence length="80" mass="8657">MVIPWQAGELTPEKHDAVLATSGCECDGGCERKGSSLRPEVAKEMAMAGKPKRRFDRHQASGNAQNICCAVHSHYTEGSK</sequence>
<protein>
    <submittedName>
        <fullName evidence="1">Uncharacterized protein</fullName>
    </submittedName>
</protein>
<gene>
    <name evidence="1" type="ORF">CY34DRAFT_286484</name>
</gene>
<evidence type="ECO:0000313" key="2">
    <source>
        <dbReference type="Proteomes" id="UP000054485"/>
    </source>
</evidence>
<organism evidence="1 2">
    <name type="scientific">Suillus luteus UH-Slu-Lm8-n1</name>
    <dbReference type="NCBI Taxonomy" id="930992"/>
    <lineage>
        <taxon>Eukaryota</taxon>
        <taxon>Fungi</taxon>
        <taxon>Dikarya</taxon>
        <taxon>Basidiomycota</taxon>
        <taxon>Agaricomycotina</taxon>
        <taxon>Agaricomycetes</taxon>
        <taxon>Agaricomycetidae</taxon>
        <taxon>Boletales</taxon>
        <taxon>Suillineae</taxon>
        <taxon>Suillaceae</taxon>
        <taxon>Suillus</taxon>
    </lineage>
</organism>
<evidence type="ECO:0000313" key="1">
    <source>
        <dbReference type="EMBL" id="KIK40075.1"/>
    </source>
</evidence>
<reference evidence="2" key="2">
    <citation type="submission" date="2015-01" db="EMBL/GenBank/DDBJ databases">
        <title>Evolutionary Origins and Diversification of the Mycorrhizal Mutualists.</title>
        <authorList>
            <consortium name="DOE Joint Genome Institute"/>
            <consortium name="Mycorrhizal Genomics Consortium"/>
            <person name="Kohler A."/>
            <person name="Kuo A."/>
            <person name="Nagy L.G."/>
            <person name="Floudas D."/>
            <person name="Copeland A."/>
            <person name="Barry K.W."/>
            <person name="Cichocki N."/>
            <person name="Veneault-Fourrey C."/>
            <person name="LaButti K."/>
            <person name="Lindquist E.A."/>
            <person name="Lipzen A."/>
            <person name="Lundell T."/>
            <person name="Morin E."/>
            <person name="Murat C."/>
            <person name="Riley R."/>
            <person name="Ohm R."/>
            <person name="Sun H."/>
            <person name="Tunlid A."/>
            <person name="Henrissat B."/>
            <person name="Grigoriev I.V."/>
            <person name="Hibbett D.S."/>
            <person name="Martin F."/>
        </authorList>
    </citation>
    <scope>NUCLEOTIDE SEQUENCE [LARGE SCALE GENOMIC DNA]</scope>
    <source>
        <strain evidence="2">UH-Slu-Lm8-n1</strain>
    </source>
</reference>
<dbReference type="HOGENOM" id="CLU_2591364_0_0_1"/>
<dbReference type="EMBL" id="KN835316">
    <property type="protein sequence ID" value="KIK40075.1"/>
    <property type="molecule type" value="Genomic_DNA"/>
</dbReference>
<keyword evidence="2" id="KW-1185">Reference proteome</keyword>
<name>A0A0C9ZQV0_9AGAM</name>
<accession>A0A0C9ZQV0</accession>
<dbReference type="Proteomes" id="UP000054485">
    <property type="component" value="Unassembled WGS sequence"/>
</dbReference>
<proteinExistence type="predicted"/>
<reference evidence="1 2" key="1">
    <citation type="submission" date="2014-04" db="EMBL/GenBank/DDBJ databases">
        <authorList>
            <consortium name="DOE Joint Genome Institute"/>
            <person name="Kuo A."/>
            <person name="Ruytinx J."/>
            <person name="Rineau F."/>
            <person name="Colpaert J."/>
            <person name="Kohler A."/>
            <person name="Nagy L.G."/>
            <person name="Floudas D."/>
            <person name="Copeland A."/>
            <person name="Barry K.W."/>
            <person name="Cichocki N."/>
            <person name="Veneault-Fourrey C."/>
            <person name="LaButti K."/>
            <person name="Lindquist E.A."/>
            <person name="Lipzen A."/>
            <person name="Lundell T."/>
            <person name="Morin E."/>
            <person name="Murat C."/>
            <person name="Sun H."/>
            <person name="Tunlid A."/>
            <person name="Henrissat B."/>
            <person name="Grigoriev I.V."/>
            <person name="Hibbett D.S."/>
            <person name="Martin F."/>
            <person name="Nordberg H.P."/>
            <person name="Cantor M.N."/>
            <person name="Hua S.X."/>
        </authorList>
    </citation>
    <scope>NUCLEOTIDE SEQUENCE [LARGE SCALE GENOMIC DNA]</scope>
    <source>
        <strain evidence="1 2">UH-Slu-Lm8-n1</strain>
    </source>
</reference>
<dbReference type="InParanoid" id="A0A0C9ZQV0"/>